<keyword evidence="9" id="KW-0862">Zinc</keyword>
<dbReference type="GO" id="GO:0008270">
    <property type="term" value="F:zinc ion binding"/>
    <property type="evidence" value="ECO:0007669"/>
    <property type="project" value="UniProtKB-ARBA"/>
</dbReference>
<keyword evidence="5 8" id="KW-0482">Metalloprotease</keyword>
<accession>A0A967F340</accession>
<evidence type="ECO:0000313" key="12">
    <source>
        <dbReference type="Proteomes" id="UP000761264"/>
    </source>
</evidence>
<evidence type="ECO:0000313" key="11">
    <source>
        <dbReference type="EMBL" id="NIA72200.1"/>
    </source>
</evidence>
<evidence type="ECO:0000256" key="5">
    <source>
        <dbReference type="ARBA" id="ARBA00023049"/>
    </source>
</evidence>
<gene>
    <name evidence="11" type="ORF">HBA54_26775</name>
</gene>
<comment type="function">
    <text evidence="8">Broad specificity carboxypetidase that releases amino acids sequentially from the C-terminus, including neutral, aromatic, polar and basic residues.</text>
</comment>
<organism evidence="11 12">
    <name type="scientific">Pelagibius litoralis</name>
    <dbReference type="NCBI Taxonomy" id="374515"/>
    <lineage>
        <taxon>Bacteria</taxon>
        <taxon>Pseudomonadati</taxon>
        <taxon>Pseudomonadota</taxon>
        <taxon>Alphaproteobacteria</taxon>
        <taxon>Rhodospirillales</taxon>
        <taxon>Rhodovibrionaceae</taxon>
        <taxon>Pelagibius</taxon>
    </lineage>
</organism>
<dbReference type="InterPro" id="IPR001333">
    <property type="entry name" value="Peptidase_M32_Taq"/>
</dbReference>
<dbReference type="Pfam" id="PF02074">
    <property type="entry name" value="Peptidase_M32"/>
    <property type="match status" value="1"/>
</dbReference>
<comment type="similarity">
    <text evidence="7 8">Belongs to the peptidase M32 family.</text>
</comment>
<keyword evidence="4 8" id="KW-0378">Hydrolase</keyword>
<keyword evidence="2 8" id="KW-0645">Protease</keyword>
<dbReference type="RefSeq" id="WP_167231148.1">
    <property type="nucleotide sequence ID" value="NZ_JAAQPH010000035.1"/>
</dbReference>
<comment type="cofactor">
    <cofactor evidence="9">
        <name>Zn(2+)</name>
        <dbReference type="ChEBI" id="CHEBI:29105"/>
    </cofactor>
    <text evidence="9">Binds 1 zinc ion per subunit.</text>
</comment>
<evidence type="ECO:0000256" key="8">
    <source>
        <dbReference type="PIRNR" id="PIRNR006615"/>
    </source>
</evidence>
<evidence type="ECO:0000256" key="2">
    <source>
        <dbReference type="ARBA" id="ARBA00022670"/>
    </source>
</evidence>
<evidence type="ECO:0000256" key="6">
    <source>
        <dbReference type="ARBA" id="ARBA00052755"/>
    </source>
</evidence>
<dbReference type="Gene3D" id="1.10.1370.30">
    <property type="match status" value="1"/>
</dbReference>
<reference evidence="11" key="1">
    <citation type="submission" date="2020-03" db="EMBL/GenBank/DDBJ databases">
        <title>Genome of Pelagibius litoralis DSM 21314T.</title>
        <authorList>
            <person name="Wang G."/>
        </authorList>
    </citation>
    <scope>NUCLEOTIDE SEQUENCE</scope>
    <source>
        <strain evidence="11">DSM 21314</strain>
    </source>
</reference>
<evidence type="ECO:0000256" key="3">
    <source>
        <dbReference type="ARBA" id="ARBA00022723"/>
    </source>
</evidence>
<dbReference type="PANTHER" id="PTHR34217">
    <property type="entry name" value="METAL-DEPENDENT CARBOXYPEPTIDASE"/>
    <property type="match status" value="1"/>
</dbReference>
<comment type="catalytic activity">
    <reaction evidence="6 8">
        <text>Release of a C-terminal amino acid with broad specificity, except for -Pro.</text>
        <dbReference type="EC" id="3.4.17.19"/>
    </reaction>
</comment>
<keyword evidence="3 8" id="KW-0479">Metal-binding</keyword>
<dbReference type="PRINTS" id="PR00998">
    <property type="entry name" value="CRBOXYPTASET"/>
</dbReference>
<evidence type="ECO:0000256" key="4">
    <source>
        <dbReference type="ARBA" id="ARBA00022801"/>
    </source>
</evidence>
<keyword evidence="1 8" id="KW-0121">Carboxypeptidase</keyword>
<feature type="binding site" evidence="9">
    <location>
        <position position="268"/>
    </location>
    <ligand>
        <name>Zn(2+)</name>
        <dbReference type="ChEBI" id="CHEBI:29105"/>
        <note>catalytic</note>
    </ligand>
</feature>
<dbReference type="EMBL" id="JAAQPH010000035">
    <property type="protein sequence ID" value="NIA72200.1"/>
    <property type="molecule type" value="Genomic_DNA"/>
</dbReference>
<feature type="binding site" evidence="9">
    <location>
        <position position="294"/>
    </location>
    <ligand>
        <name>Zn(2+)</name>
        <dbReference type="ChEBI" id="CHEBI:29105"/>
        <note>catalytic</note>
    </ligand>
</feature>
<dbReference type="AlphaFoldDB" id="A0A967F340"/>
<evidence type="ECO:0000256" key="10">
    <source>
        <dbReference type="PIRSR" id="PIRSR006615-2"/>
    </source>
</evidence>
<proteinExistence type="inferred from homology"/>
<dbReference type="PIRSF" id="PIRSF006615">
    <property type="entry name" value="Zn_crbxpep_Taq"/>
    <property type="match status" value="1"/>
</dbReference>
<dbReference type="EC" id="3.4.17.19" evidence="8"/>
<evidence type="ECO:0000256" key="1">
    <source>
        <dbReference type="ARBA" id="ARBA00022645"/>
    </source>
</evidence>
<dbReference type="PROSITE" id="PS52034">
    <property type="entry name" value="PEPTIDASE_M32"/>
    <property type="match status" value="1"/>
</dbReference>
<protein>
    <recommendedName>
        <fullName evidence="8">Metal-dependent carboxypeptidase</fullName>
        <ecNumber evidence="8">3.4.17.19</ecNumber>
    </recommendedName>
</protein>
<feature type="binding site" evidence="9">
    <location>
        <position position="264"/>
    </location>
    <ligand>
        <name>Zn(2+)</name>
        <dbReference type="ChEBI" id="CHEBI:29105"/>
        <note>catalytic</note>
    </ligand>
</feature>
<dbReference type="SUPFAM" id="SSF55486">
    <property type="entry name" value="Metalloproteases ('zincins'), catalytic domain"/>
    <property type="match status" value="1"/>
</dbReference>
<dbReference type="GO" id="GO:0004181">
    <property type="term" value="F:metallocarboxypeptidase activity"/>
    <property type="evidence" value="ECO:0007669"/>
    <property type="project" value="UniProtKB-UniRule"/>
</dbReference>
<dbReference type="FunFam" id="1.10.1370.30:FF:000003">
    <property type="entry name" value="Thermostable carboxypeptidase 1"/>
    <property type="match status" value="1"/>
</dbReference>
<dbReference type="GO" id="GO:0006508">
    <property type="term" value="P:proteolysis"/>
    <property type="evidence" value="ECO:0007669"/>
    <property type="project" value="UniProtKB-UniRule"/>
</dbReference>
<comment type="caution">
    <text evidence="11">The sequence shown here is derived from an EMBL/GenBank/DDBJ whole genome shotgun (WGS) entry which is preliminary data.</text>
</comment>
<dbReference type="Proteomes" id="UP000761264">
    <property type="component" value="Unassembled WGS sequence"/>
</dbReference>
<dbReference type="CDD" id="cd06460">
    <property type="entry name" value="M32_Taq"/>
    <property type="match status" value="1"/>
</dbReference>
<evidence type="ECO:0000256" key="9">
    <source>
        <dbReference type="PIRSR" id="PIRSR006615-1"/>
    </source>
</evidence>
<dbReference type="PANTHER" id="PTHR34217:SF1">
    <property type="entry name" value="CARBOXYPEPTIDASE 1"/>
    <property type="match status" value="1"/>
</dbReference>
<keyword evidence="12" id="KW-1185">Reference proteome</keyword>
<evidence type="ECO:0000256" key="7">
    <source>
        <dbReference type="ARBA" id="ARBA00061580"/>
    </source>
</evidence>
<sequence>MTAYDQLSRKFKRLHALQEAAGILSWDMSTVMPSGGAEARTEQLATLDVVCHETLTDPAMDELFDRASAEATGLSDWAQANLTEMRRRWLHATALESDLVEALSKACKRCEMIWREARPKSDFAAVLPAMTEVLNLTRQAAAAKSEKLGCSLYDALLDEYEPGGSSARIDTVFADLADFLPGFLDDVLARQGQQTATLPLAGPFPRAQQEALGRRLMAAVGFDFDHGRLDVSLHPFCGGVPDDVRITTRYDEDDFMTALMGVLHETGHAMYERGLPQDWRLQPVGEARGMAMHESQSLMVEMQACRSAEFVSFLAPLAREAFGGSGPAWEADNLLRHYNAVKPDFIRVDADEVTYPAHVILRYRLEKALIAGEMELEALPDEWNRGIKGLLGIAPPEDRLGCLQDIHWYDGAWGYFPTYTLGAMTAAQLFAAAKRARPEIPAALGRGDFAPLMGWLREHVHAQASSAGFETILERASGEALNPEIFKAHLKARYLS</sequence>
<feature type="active site" description="Proton donor/acceptor" evidence="10">
    <location>
        <position position="265"/>
    </location>
</feature>
<name>A0A967F340_9PROT</name>